<dbReference type="AlphaFoldDB" id="E4S9M8"/>
<proteinExistence type="predicted"/>
<dbReference type="EMBL" id="CP002326">
    <property type="protein sequence ID" value="ADQ40082.1"/>
    <property type="molecule type" value="Genomic_DNA"/>
</dbReference>
<reference key="1">
    <citation type="submission" date="2010-11" db="EMBL/GenBank/DDBJ databases">
        <title>Complete sequence of chromosome of Caldicellulosiruptor kristjanssonii 177R1B.</title>
        <authorList>
            <consortium name="US DOE Joint Genome Institute"/>
            <person name="Lucas S."/>
            <person name="Copeland A."/>
            <person name="Lapidus A."/>
            <person name="Cheng J.-F."/>
            <person name="Bruce D."/>
            <person name="Goodwin L."/>
            <person name="Pitluck S."/>
            <person name="Davenport K."/>
            <person name="Detter J.C."/>
            <person name="Han C."/>
            <person name="Tapia R."/>
            <person name="Land M."/>
            <person name="Hauser L."/>
            <person name="Jeffries C."/>
            <person name="Kyrpides N."/>
            <person name="Ivanova N."/>
            <person name="Mikhailova N."/>
            <person name="Blumer-Schuette S.E."/>
            <person name="Kelly R.M."/>
            <person name="Woyke T."/>
        </authorList>
    </citation>
    <scope>NUCLEOTIDE SEQUENCE</scope>
    <source>
        <strain>177R1B</strain>
    </source>
</reference>
<evidence type="ECO:0000313" key="1">
    <source>
        <dbReference type="EMBL" id="ADQ40082.1"/>
    </source>
</evidence>
<dbReference type="KEGG" id="cki:Calkr_0534"/>
<evidence type="ECO:0000313" key="2">
    <source>
        <dbReference type="Proteomes" id="UP000009256"/>
    </source>
</evidence>
<dbReference type="Proteomes" id="UP000009256">
    <property type="component" value="Chromosome"/>
</dbReference>
<reference evidence="1 2" key="2">
    <citation type="journal article" date="2011" name="J. Bacteriol.">
        <title>Complete genome sequences for the anaerobic, extremely thermophilic plant biomass-degrading bacteria Caldicellulosiruptor hydrothermalis, Caldicellulosiruptor kristjanssonii, Caldicellulosiruptor kronotskyensis, Caldicellulosiruptor owensenis, and Caldicellulosiruptor lactoaceticus.</title>
        <authorList>
            <person name="Blumer-Schuette S.E."/>
            <person name="Ozdemir I."/>
            <person name="Mistry D."/>
            <person name="Lucas S."/>
            <person name="Lapidus A."/>
            <person name="Cheng J.F."/>
            <person name="Goodwin L.A."/>
            <person name="Pitluck S."/>
            <person name="Land M.L."/>
            <person name="Hauser L.J."/>
            <person name="Woyke T."/>
            <person name="Mikhailova N."/>
            <person name="Pati A."/>
            <person name="Kyrpides N.C."/>
            <person name="Ivanova N."/>
            <person name="Detter J.C."/>
            <person name="Walston-Davenport K."/>
            <person name="Han S."/>
            <person name="Adams M.W."/>
            <person name="Kelly R.M."/>
        </authorList>
    </citation>
    <scope>NUCLEOTIDE SEQUENCE [LARGE SCALE GENOMIC DNA]</scope>
    <source>
        <strain evidence="2">ATCC 700853 / DSM 12137 / I77R1B</strain>
    </source>
</reference>
<dbReference type="HOGENOM" id="CLU_1955543_0_0_9"/>
<protein>
    <submittedName>
        <fullName evidence="1">Uncharacterized protein</fullName>
    </submittedName>
</protein>
<sequence>MSLMFFLHGGVNNRIVFNATRNQLSYIASKFYADVDPNEKCAPMVTIATVSQCLEGYKKVFIDPKTRKKVYSKENYFRLDAPITRKELMVISLQLSAFNLNTDDLGVRTILKYPGDAIQDVLNEYKDN</sequence>
<name>E4S9M8_CALA7</name>
<accession>E4S9M8</accession>
<keyword evidence="2" id="KW-1185">Reference proteome</keyword>
<dbReference type="STRING" id="632335.Calkr_0534"/>
<gene>
    <name evidence="1" type="ordered locus">Calkr_0534</name>
</gene>
<organism evidence="1 2">
    <name type="scientific">Caldicellulosiruptor acetigenus (strain ATCC 700853 / DSM 12137 / I77R1B)</name>
    <name type="common">Caldicellulosiruptor kristjanssonii</name>
    <dbReference type="NCBI Taxonomy" id="632335"/>
    <lineage>
        <taxon>Bacteria</taxon>
        <taxon>Bacillati</taxon>
        <taxon>Bacillota</taxon>
        <taxon>Bacillota incertae sedis</taxon>
        <taxon>Caldicellulosiruptorales</taxon>
        <taxon>Caldicellulosiruptoraceae</taxon>
        <taxon>Caldicellulosiruptor</taxon>
    </lineage>
</organism>